<dbReference type="AlphaFoldDB" id="A0A0B2Q1V8"/>
<evidence type="ECO:0000313" key="1">
    <source>
        <dbReference type="EMBL" id="KHN15290.1"/>
    </source>
</evidence>
<accession>A0A0B2Q1V8</accession>
<gene>
    <name evidence="1" type="ORF">glysoja_044352</name>
</gene>
<protein>
    <submittedName>
        <fullName evidence="1">Uncharacterized protein</fullName>
    </submittedName>
</protein>
<sequence length="46" mass="5001">MPNGSLDTHLFGEKKTLAWDVSAYKEAYPNRVQGSIRGSFGPSLSS</sequence>
<organism evidence="1">
    <name type="scientific">Glycine soja</name>
    <name type="common">Wild soybean</name>
    <dbReference type="NCBI Taxonomy" id="3848"/>
    <lineage>
        <taxon>Eukaryota</taxon>
        <taxon>Viridiplantae</taxon>
        <taxon>Streptophyta</taxon>
        <taxon>Embryophyta</taxon>
        <taxon>Tracheophyta</taxon>
        <taxon>Spermatophyta</taxon>
        <taxon>Magnoliopsida</taxon>
        <taxon>eudicotyledons</taxon>
        <taxon>Gunneridae</taxon>
        <taxon>Pentapetalae</taxon>
        <taxon>rosids</taxon>
        <taxon>fabids</taxon>
        <taxon>Fabales</taxon>
        <taxon>Fabaceae</taxon>
        <taxon>Papilionoideae</taxon>
        <taxon>50 kb inversion clade</taxon>
        <taxon>NPAAA clade</taxon>
        <taxon>indigoferoid/millettioid clade</taxon>
        <taxon>Phaseoleae</taxon>
        <taxon>Glycine</taxon>
        <taxon>Glycine subgen. Soja</taxon>
    </lineage>
</organism>
<proteinExistence type="predicted"/>
<reference evidence="1" key="1">
    <citation type="submission" date="2014-07" db="EMBL/GenBank/DDBJ databases">
        <title>Identification of a novel salt tolerance gene in wild soybean by whole-genome sequencing.</title>
        <authorList>
            <person name="Lam H.-M."/>
            <person name="Qi X."/>
            <person name="Li M.-W."/>
            <person name="Liu X."/>
            <person name="Xie M."/>
            <person name="Ni M."/>
            <person name="Xu X."/>
        </authorList>
    </citation>
    <scope>NUCLEOTIDE SEQUENCE [LARGE SCALE GENOMIC DNA]</scope>
    <source>
        <tissue evidence="1">Root</tissue>
    </source>
</reference>
<dbReference type="Proteomes" id="UP000053555">
    <property type="component" value="Unassembled WGS sequence"/>
</dbReference>
<dbReference type="EMBL" id="KN661151">
    <property type="protein sequence ID" value="KHN15290.1"/>
    <property type="molecule type" value="Genomic_DNA"/>
</dbReference>
<name>A0A0B2Q1V8_GLYSO</name>